<keyword evidence="3" id="KW-1185">Reference proteome</keyword>
<evidence type="ECO:0000313" key="2">
    <source>
        <dbReference type="EMBL" id="KAK5944218.1"/>
    </source>
</evidence>
<proteinExistence type="predicted"/>
<sequence length="206" mass="21679">MAMTLASLSHSTIVSPTDPSTTLPNTTTTTATTNPTDPTLQDRNENGFYDNYVMICGGNRENTVARDGGRGEVPRAEVEESNSVVFGEVELEEKPGVAPFVPGSIIPAKSAAVKAMGGEWSKKVAGVLRGMRKLAARAVPQGEVSKDTRSADIEIIEPEIKPGAPAPMVPTSAATRAVTGIWFENATGLLEGLRKLTQSSEPATRG</sequence>
<comment type="caution">
    <text evidence="2">The sequence shown here is derived from an EMBL/GenBank/DDBJ whole genome shotgun (WGS) entry which is preliminary data.</text>
</comment>
<evidence type="ECO:0000313" key="3">
    <source>
        <dbReference type="Proteomes" id="UP001334248"/>
    </source>
</evidence>
<feature type="compositionally biased region" description="Polar residues" evidence="1">
    <location>
        <begin position="1"/>
        <end position="14"/>
    </location>
</feature>
<gene>
    <name evidence="2" type="ORF">PMZ80_003499</name>
</gene>
<dbReference type="GeneID" id="89996948"/>
<protein>
    <submittedName>
        <fullName evidence="2">Uncharacterized protein</fullName>
    </submittedName>
</protein>
<dbReference type="RefSeq" id="XP_064732308.1">
    <property type="nucleotide sequence ID" value="XM_064871928.1"/>
</dbReference>
<dbReference type="EMBL" id="JAVHJV010000003">
    <property type="protein sequence ID" value="KAK5944218.1"/>
    <property type="molecule type" value="Genomic_DNA"/>
</dbReference>
<organism evidence="2 3">
    <name type="scientific">Knufia obscura</name>
    <dbReference type="NCBI Taxonomy" id="1635080"/>
    <lineage>
        <taxon>Eukaryota</taxon>
        <taxon>Fungi</taxon>
        <taxon>Dikarya</taxon>
        <taxon>Ascomycota</taxon>
        <taxon>Pezizomycotina</taxon>
        <taxon>Eurotiomycetes</taxon>
        <taxon>Chaetothyriomycetidae</taxon>
        <taxon>Chaetothyriales</taxon>
        <taxon>Trichomeriaceae</taxon>
        <taxon>Knufia</taxon>
    </lineage>
</organism>
<feature type="compositionally biased region" description="Low complexity" evidence="1">
    <location>
        <begin position="15"/>
        <end position="39"/>
    </location>
</feature>
<dbReference type="Proteomes" id="UP001334248">
    <property type="component" value="Unassembled WGS sequence"/>
</dbReference>
<name>A0ABR0RUD9_9EURO</name>
<reference evidence="2 3" key="1">
    <citation type="journal article" date="2023" name="Res Sq">
        <title>Genomic and morphological characterization of Knufia obscura isolated from the Mars 2020 spacecraft assembly facility.</title>
        <authorList>
            <person name="Chander A.M."/>
            <person name="Teixeira M.M."/>
            <person name="Singh N.K."/>
            <person name="Williams M.P."/>
            <person name="Parker C.W."/>
            <person name="Leo P."/>
            <person name="Stajich J.E."/>
            <person name="Torok T."/>
            <person name="Tighe S."/>
            <person name="Mason C.E."/>
            <person name="Venkateswaran K."/>
        </authorList>
    </citation>
    <scope>NUCLEOTIDE SEQUENCE [LARGE SCALE GENOMIC DNA]</scope>
    <source>
        <strain evidence="2 3">CCFEE 5817</strain>
    </source>
</reference>
<accession>A0ABR0RUD9</accession>
<evidence type="ECO:0000256" key="1">
    <source>
        <dbReference type="SAM" id="MobiDB-lite"/>
    </source>
</evidence>
<feature type="region of interest" description="Disordered" evidence="1">
    <location>
        <begin position="1"/>
        <end position="45"/>
    </location>
</feature>